<evidence type="ECO:0000313" key="3">
    <source>
        <dbReference type="EMBL" id="ABN70262.1"/>
    </source>
</evidence>
<dbReference type="GO" id="GO:0017183">
    <property type="term" value="P:protein histidyl modification to diphthamide"/>
    <property type="evidence" value="ECO:0007669"/>
    <property type="project" value="TreeGrafter"/>
</dbReference>
<dbReference type="InterPro" id="IPR030662">
    <property type="entry name" value="DPH6/MJ0570"/>
</dbReference>
<reference evidence="3 4" key="2">
    <citation type="journal article" date="2009" name="Stand. Genomic Sci.">
        <title>Complete genome sequence of Staphylothermus marinus Stetter and Fiala 1986 type strain F1.</title>
        <authorList>
            <person name="Anderson I.J."/>
            <person name="Sun H."/>
            <person name="Lapidus A."/>
            <person name="Copeland A."/>
            <person name="Glavina Del Rio T."/>
            <person name="Tice H."/>
            <person name="Dalin E."/>
            <person name="Lucas S."/>
            <person name="Barry K."/>
            <person name="Land M."/>
            <person name="Richardson P."/>
            <person name="Huber H."/>
            <person name="Kyrpides N.C."/>
        </authorList>
    </citation>
    <scope>NUCLEOTIDE SEQUENCE [LARGE SCALE GENOMIC DNA]</scope>
    <source>
        <strain evidence="4">ATCC 43588 / DSM 3639 / JCM 9404 / F1</strain>
    </source>
</reference>
<dbReference type="OrthoDB" id="372052at2157"/>
<reference evidence="4" key="1">
    <citation type="journal article" date="2009" name="BMC Genomics">
        <title>The complete genome sequence of Staphylothermus marinus reveals differences in sulfur metabolism among heterotrophic Crenarchaeota.</title>
        <authorList>
            <person name="Anderson I.J."/>
            <person name="Dharmarajan L."/>
            <person name="Rodriguez J."/>
            <person name="Hooper S."/>
            <person name="Porat I."/>
            <person name="Ulrich L.E."/>
            <person name="Elkins J.G."/>
            <person name="Mavromatis K."/>
            <person name="Sun H."/>
            <person name="Land M."/>
            <person name="Lapidus A."/>
            <person name="Lucas S."/>
            <person name="Barry K."/>
            <person name="Huber H."/>
            <person name="Zhulin I.B."/>
            <person name="Whitman W.B."/>
            <person name="Mukhopadhyay B."/>
            <person name="Woese C."/>
            <person name="Bristow J."/>
            <person name="Kyrpides N."/>
        </authorList>
    </citation>
    <scope>NUCLEOTIDE SEQUENCE [LARGE SCALE GENOMIC DNA]</scope>
    <source>
        <strain evidence="4">ATCC 43588 / DSM 3639 / JCM 9404 / F1</strain>
    </source>
</reference>
<feature type="domain" description="Diphthamide synthase" evidence="2">
    <location>
        <begin position="1"/>
        <end position="221"/>
    </location>
</feature>
<keyword evidence="1" id="KW-1133">Transmembrane helix</keyword>
<dbReference type="InterPro" id="IPR022427">
    <property type="entry name" value="MJ0570_ATP-bd"/>
</dbReference>
<feature type="transmembrane region" description="Helical" evidence="1">
    <location>
        <begin position="15"/>
        <end position="37"/>
    </location>
</feature>
<evidence type="ECO:0000313" key="4">
    <source>
        <dbReference type="Proteomes" id="UP000000254"/>
    </source>
</evidence>
<dbReference type="InterPro" id="IPR014729">
    <property type="entry name" value="Rossmann-like_a/b/a_fold"/>
</dbReference>
<dbReference type="HOGENOM" id="CLU_010289_0_2_2"/>
<dbReference type="PANTHER" id="PTHR12196">
    <property type="entry name" value="DOMAIN OF UNKNOWN FUNCTION 71 DUF71 -CONTAINING PROTEIN"/>
    <property type="match status" value="1"/>
</dbReference>
<dbReference type="STRING" id="399550.Smar_1167"/>
<dbReference type="Proteomes" id="UP000000254">
    <property type="component" value="Chromosome"/>
</dbReference>
<dbReference type="NCBIfam" id="TIGR03679">
    <property type="entry name" value="arCOG00187"/>
    <property type="match status" value="1"/>
</dbReference>
<organism evidence="3 4">
    <name type="scientific">Staphylothermus marinus (strain ATCC 43588 / DSM 3639 / JCM 9404 / F1)</name>
    <dbReference type="NCBI Taxonomy" id="399550"/>
    <lineage>
        <taxon>Archaea</taxon>
        <taxon>Thermoproteota</taxon>
        <taxon>Thermoprotei</taxon>
        <taxon>Desulfurococcales</taxon>
        <taxon>Desulfurococcaceae</taxon>
        <taxon>Staphylothermus</taxon>
    </lineage>
</organism>
<dbReference type="GeneID" id="4907896"/>
<dbReference type="InterPro" id="IPR002761">
    <property type="entry name" value="Diphthami_syn_dom"/>
</dbReference>
<evidence type="ECO:0000259" key="2">
    <source>
        <dbReference type="Pfam" id="PF01902"/>
    </source>
</evidence>
<keyword evidence="1" id="KW-0812">Transmembrane</keyword>
<evidence type="ECO:0000256" key="1">
    <source>
        <dbReference type="SAM" id="Phobius"/>
    </source>
</evidence>
<dbReference type="KEGG" id="smr:Smar_1167"/>
<dbReference type="Gene3D" id="3.90.1490.10">
    <property type="entry name" value="putative n-type atp pyrophosphatase, domain 2"/>
    <property type="match status" value="1"/>
</dbReference>
<dbReference type="CDD" id="cd01994">
    <property type="entry name" value="AANH_PF0828-like"/>
    <property type="match status" value="1"/>
</dbReference>
<keyword evidence="1" id="KW-0472">Membrane</keyword>
<dbReference type="EMBL" id="CP000575">
    <property type="protein sequence ID" value="ABN70262.1"/>
    <property type="molecule type" value="Genomic_DNA"/>
</dbReference>
<gene>
    <name evidence="3" type="ordered locus">Smar_1167</name>
</gene>
<dbReference type="eggNOG" id="arCOG00035">
    <property type="taxonomic scope" value="Archaea"/>
</dbReference>
<dbReference type="PANTHER" id="PTHR12196:SF2">
    <property type="entry name" value="DIPHTHINE--AMMONIA LIGASE"/>
    <property type="match status" value="1"/>
</dbReference>
<dbReference type="PIRSF" id="PIRSF039123">
    <property type="entry name" value="Diphthamide_synthase"/>
    <property type="match status" value="1"/>
</dbReference>
<proteinExistence type="predicted"/>
<sequence>MKATILFTGGKDSTYALHLAYLQGFDIVVLSTIYPLYEYSMLYHKPIFDLLRLQAKSLGLPLESIAVYSPEHELSALYKLLKRVKENYGVEVVVSGAVLSDYQRMRYSMICDELGLKTYTPLWRIDQSKYMFELVEHGIEFILISINTYGLPMKLLGEIITEKDVYEIINRSRKYGFNPAFEGGEAETLVVNSPLFRKKIRVAGRKIIKSPYEGFFIIENYGFQ</sequence>
<dbReference type="Gene3D" id="3.40.50.620">
    <property type="entry name" value="HUPs"/>
    <property type="match status" value="1"/>
</dbReference>
<dbReference type="NCBIfam" id="TIGR00290">
    <property type="entry name" value="MJ0570_dom"/>
    <property type="match status" value="1"/>
</dbReference>
<dbReference type="RefSeq" id="WP_011839453.1">
    <property type="nucleotide sequence ID" value="NC_009033.1"/>
</dbReference>
<dbReference type="GO" id="GO:0017178">
    <property type="term" value="F:diphthine-ammonia ligase activity"/>
    <property type="evidence" value="ECO:0007669"/>
    <property type="project" value="TreeGrafter"/>
</dbReference>
<dbReference type="AlphaFoldDB" id="A3DNQ2"/>
<protein>
    <submittedName>
        <fullName evidence="3">ATP binding protein</fullName>
    </submittedName>
</protein>
<dbReference type="Pfam" id="PF01902">
    <property type="entry name" value="Diphthami_syn_2"/>
    <property type="match status" value="1"/>
</dbReference>
<name>A3DNQ2_STAMF</name>
<dbReference type="SUPFAM" id="SSF52402">
    <property type="entry name" value="Adenine nucleotide alpha hydrolases-like"/>
    <property type="match status" value="1"/>
</dbReference>
<accession>A3DNQ2</accession>
<keyword evidence="4" id="KW-1185">Reference proteome</keyword>